<keyword evidence="3" id="KW-1185">Reference proteome</keyword>
<sequence>RRRAGGLRASTSAGKPPSALLHGGDLRGKSDGSEHQYGVVPQFQAEKERRRNECVFQSITPEDNESLMMAPRSVSAAEENPVHVRGQPPKKTKASCPNTGIHMAITMDPMTPARPRLNL</sequence>
<feature type="non-terminal residue" evidence="2">
    <location>
        <position position="119"/>
    </location>
</feature>
<feature type="region of interest" description="Disordered" evidence="1">
    <location>
        <begin position="71"/>
        <end position="98"/>
    </location>
</feature>
<feature type="compositionally biased region" description="Basic and acidic residues" evidence="1">
    <location>
        <begin position="24"/>
        <end position="34"/>
    </location>
</feature>
<organism evidence="2 3">
    <name type="scientific">Eragrostis curvula</name>
    <name type="common">weeping love grass</name>
    <dbReference type="NCBI Taxonomy" id="38414"/>
    <lineage>
        <taxon>Eukaryota</taxon>
        <taxon>Viridiplantae</taxon>
        <taxon>Streptophyta</taxon>
        <taxon>Embryophyta</taxon>
        <taxon>Tracheophyta</taxon>
        <taxon>Spermatophyta</taxon>
        <taxon>Magnoliopsida</taxon>
        <taxon>Liliopsida</taxon>
        <taxon>Poales</taxon>
        <taxon>Poaceae</taxon>
        <taxon>PACMAD clade</taxon>
        <taxon>Chloridoideae</taxon>
        <taxon>Eragrostideae</taxon>
        <taxon>Eragrostidinae</taxon>
        <taxon>Eragrostis</taxon>
    </lineage>
</organism>
<dbReference type="Gramene" id="TVU27188">
    <property type="protein sequence ID" value="TVU27188"/>
    <property type="gene ID" value="EJB05_29781"/>
</dbReference>
<dbReference type="Proteomes" id="UP000324897">
    <property type="component" value="Chromosome 2"/>
</dbReference>
<name>A0A5J9UVA3_9POAL</name>
<dbReference type="AlphaFoldDB" id="A0A5J9UVA3"/>
<proteinExistence type="predicted"/>
<protein>
    <submittedName>
        <fullName evidence="2">Uncharacterized protein</fullName>
    </submittedName>
</protein>
<evidence type="ECO:0000256" key="1">
    <source>
        <dbReference type="SAM" id="MobiDB-lite"/>
    </source>
</evidence>
<gene>
    <name evidence="2" type="ORF">EJB05_29781</name>
</gene>
<dbReference type="EMBL" id="RWGY01000013">
    <property type="protein sequence ID" value="TVU27188.1"/>
    <property type="molecule type" value="Genomic_DNA"/>
</dbReference>
<evidence type="ECO:0000313" key="2">
    <source>
        <dbReference type="EMBL" id="TVU27188.1"/>
    </source>
</evidence>
<accession>A0A5J9UVA3</accession>
<feature type="non-terminal residue" evidence="2">
    <location>
        <position position="1"/>
    </location>
</feature>
<comment type="caution">
    <text evidence="2">The sequence shown here is derived from an EMBL/GenBank/DDBJ whole genome shotgun (WGS) entry which is preliminary data.</text>
</comment>
<reference evidence="2 3" key="1">
    <citation type="journal article" date="2019" name="Sci. Rep.">
        <title>A high-quality genome of Eragrostis curvula grass provides insights into Poaceae evolution and supports new strategies to enhance forage quality.</title>
        <authorList>
            <person name="Carballo J."/>
            <person name="Santos B.A.C.M."/>
            <person name="Zappacosta D."/>
            <person name="Garbus I."/>
            <person name="Selva J.P."/>
            <person name="Gallo C.A."/>
            <person name="Diaz A."/>
            <person name="Albertini E."/>
            <person name="Caccamo M."/>
            <person name="Echenique V."/>
        </authorList>
    </citation>
    <scope>NUCLEOTIDE SEQUENCE [LARGE SCALE GENOMIC DNA]</scope>
    <source>
        <strain evidence="3">cv. Victoria</strain>
        <tissue evidence="2">Leaf</tissue>
    </source>
</reference>
<feature type="region of interest" description="Disordered" evidence="1">
    <location>
        <begin position="1"/>
        <end position="51"/>
    </location>
</feature>
<evidence type="ECO:0000313" key="3">
    <source>
        <dbReference type="Proteomes" id="UP000324897"/>
    </source>
</evidence>